<feature type="compositionally biased region" description="Polar residues" evidence="1">
    <location>
        <begin position="200"/>
        <end position="212"/>
    </location>
</feature>
<evidence type="ECO:0000313" key="2">
    <source>
        <dbReference type="EMBL" id="GJT89296.1"/>
    </source>
</evidence>
<sequence length="661" mass="73607">MCRLRRRLDLEMLNKHKKWYKEVVPRNNNPKGENKLRAFLTPPLNLVFIFLRALSEGMPASWFSELHQLDTFYNALISNDQDSNELRCGWAIVFQSSTSSSTPAFSSDVAELQINQPPTFQAPAYQAPVPPAPGVSKPDFDNYVKANDAVMQNMQNQMANITDLITKFVNSNTASTSGSGSLPSNTIANPKGDVKAITTRSGVSYNGPQISSPPKEKENEPEVTKDTVQPSTENIQPPVVQTNDQIGEPVVASKTKPTLPYPSRANKEKLREKDNLLASKFMEIFRNLHFELSFADALLHMPKFAPMFRKLLNDKDKMIELTKTPVNENCSAVILKKFPEKLGDPGRFLIPCDFPEMNECLALADLGASINLMPLSIWKELSLPALTKTRMILELADRTISTPTGIAEDVFVKVGTFFFPADFVVVDYVADPRVPLILGRPFLRTARALIDVHGEQMTLRHDDQSVTFKVGDTKTFSYNIIESVNRVDVIDIACEEYVQEVLEISESGNPTSTSDLMIDSCSPSFTPFAGSNFLMEEIDEFLEHDDSIPPGVDGIYDSEGDTVYLEELLSVINSDPNLPPSPVCEINVPEEIKSSCEDPPDLELKDLPSHLEYAFLEGDDKLPIIIAKNLKDEDKTALIKVLKSHKHAIAWKISDIKGIDP</sequence>
<name>A0ABQ5HN86_9ASTR</name>
<dbReference type="InterPro" id="IPR021109">
    <property type="entry name" value="Peptidase_aspartic_dom_sf"/>
</dbReference>
<proteinExistence type="predicted"/>
<organism evidence="2 3">
    <name type="scientific">Tanacetum coccineum</name>
    <dbReference type="NCBI Taxonomy" id="301880"/>
    <lineage>
        <taxon>Eukaryota</taxon>
        <taxon>Viridiplantae</taxon>
        <taxon>Streptophyta</taxon>
        <taxon>Embryophyta</taxon>
        <taxon>Tracheophyta</taxon>
        <taxon>Spermatophyta</taxon>
        <taxon>Magnoliopsida</taxon>
        <taxon>eudicotyledons</taxon>
        <taxon>Gunneridae</taxon>
        <taxon>Pentapetalae</taxon>
        <taxon>asterids</taxon>
        <taxon>campanulids</taxon>
        <taxon>Asterales</taxon>
        <taxon>Asteraceae</taxon>
        <taxon>Asteroideae</taxon>
        <taxon>Anthemideae</taxon>
        <taxon>Anthemidinae</taxon>
        <taxon>Tanacetum</taxon>
    </lineage>
</organism>
<feature type="compositionally biased region" description="Polar residues" evidence="1">
    <location>
        <begin position="226"/>
        <end position="245"/>
    </location>
</feature>
<dbReference type="Gene3D" id="2.40.70.10">
    <property type="entry name" value="Acid Proteases"/>
    <property type="match status" value="1"/>
</dbReference>
<protein>
    <submittedName>
        <fullName evidence="2">Reverse transcriptase domain-containing protein</fullName>
    </submittedName>
</protein>
<dbReference type="PANTHER" id="PTHR33067">
    <property type="entry name" value="RNA-DIRECTED DNA POLYMERASE-RELATED"/>
    <property type="match status" value="1"/>
</dbReference>
<reference evidence="2" key="1">
    <citation type="journal article" date="2022" name="Int. J. Mol. Sci.">
        <title>Draft Genome of Tanacetum Coccineum: Genomic Comparison of Closely Related Tanacetum-Family Plants.</title>
        <authorList>
            <person name="Yamashiro T."/>
            <person name="Shiraishi A."/>
            <person name="Nakayama K."/>
            <person name="Satake H."/>
        </authorList>
    </citation>
    <scope>NUCLEOTIDE SEQUENCE</scope>
</reference>
<evidence type="ECO:0000313" key="3">
    <source>
        <dbReference type="Proteomes" id="UP001151760"/>
    </source>
</evidence>
<dbReference type="GO" id="GO:0003964">
    <property type="term" value="F:RNA-directed DNA polymerase activity"/>
    <property type="evidence" value="ECO:0007669"/>
    <property type="project" value="UniProtKB-KW"/>
</dbReference>
<dbReference type="EMBL" id="BQNB010019810">
    <property type="protein sequence ID" value="GJT89296.1"/>
    <property type="molecule type" value="Genomic_DNA"/>
</dbReference>
<reference evidence="2" key="2">
    <citation type="submission" date="2022-01" db="EMBL/GenBank/DDBJ databases">
        <authorList>
            <person name="Yamashiro T."/>
            <person name="Shiraishi A."/>
            <person name="Satake H."/>
            <person name="Nakayama K."/>
        </authorList>
    </citation>
    <scope>NUCLEOTIDE SEQUENCE</scope>
</reference>
<dbReference type="Proteomes" id="UP001151760">
    <property type="component" value="Unassembled WGS sequence"/>
</dbReference>
<dbReference type="PANTHER" id="PTHR33067:SF35">
    <property type="entry name" value="ASPARTIC PEPTIDASE DDI1-TYPE DOMAIN-CONTAINING PROTEIN"/>
    <property type="match status" value="1"/>
</dbReference>
<feature type="compositionally biased region" description="Basic and acidic residues" evidence="1">
    <location>
        <begin position="214"/>
        <end position="225"/>
    </location>
</feature>
<keyword evidence="2" id="KW-0695">RNA-directed DNA polymerase</keyword>
<gene>
    <name evidence="2" type="ORF">Tco_1071013</name>
</gene>
<keyword evidence="2" id="KW-0548">Nucleotidyltransferase</keyword>
<keyword evidence="3" id="KW-1185">Reference proteome</keyword>
<evidence type="ECO:0000256" key="1">
    <source>
        <dbReference type="SAM" id="MobiDB-lite"/>
    </source>
</evidence>
<accession>A0ABQ5HN86</accession>
<keyword evidence="2" id="KW-0808">Transferase</keyword>
<feature type="region of interest" description="Disordered" evidence="1">
    <location>
        <begin position="200"/>
        <end position="267"/>
    </location>
</feature>
<comment type="caution">
    <text evidence="2">The sequence shown here is derived from an EMBL/GenBank/DDBJ whole genome shotgun (WGS) entry which is preliminary data.</text>
</comment>
<feature type="region of interest" description="Disordered" evidence="1">
    <location>
        <begin position="173"/>
        <end position="192"/>
    </location>
</feature>
<dbReference type="CDD" id="cd00303">
    <property type="entry name" value="retropepsin_like"/>
    <property type="match status" value="1"/>
</dbReference>
<dbReference type="SUPFAM" id="SSF50630">
    <property type="entry name" value="Acid proteases"/>
    <property type="match status" value="1"/>
</dbReference>